<comment type="similarity">
    <text evidence="2">Belongs to the TonB family.</text>
</comment>
<evidence type="ECO:0000256" key="6">
    <source>
        <dbReference type="ARBA" id="ARBA00022692"/>
    </source>
</evidence>
<evidence type="ECO:0000256" key="10">
    <source>
        <dbReference type="SAM" id="MobiDB-lite"/>
    </source>
</evidence>
<name>A0A7G9ST12_9GAMM</name>
<evidence type="ECO:0000313" key="13">
    <source>
        <dbReference type="EMBL" id="QNN70987.1"/>
    </source>
</evidence>
<dbReference type="GO" id="GO:0098797">
    <property type="term" value="C:plasma membrane protein complex"/>
    <property type="evidence" value="ECO:0007669"/>
    <property type="project" value="TreeGrafter"/>
</dbReference>
<evidence type="ECO:0000256" key="11">
    <source>
        <dbReference type="SAM" id="Phobius"/>
    </source>
</evidence>
<dbReference type="NCBIfam" id="TIGR01352">
    <property type="entry name" value="tonB_Cterm"/>
    <property type="match status" value="1"/>
</dbReference>
<feature type="region of interest" description="Disordered" evidence="10">
    <location>
        <begin position="61"/>
        <end position="122"/>
    </location>
</feature>
<feature type="compositionally biased region" description="Pro residues" evidence="10">
    <location>
        <begin position="85"/>
        <end position="96"/>
    </location>
</feature>
<evidence type="ECO:0000256" key="8">
    <source>
        <dbReference type="ARBA" id="ARBA00022989"/>
    </source>
</evidence>
<dbReference type="SUPFAM" id="SSF74653">
    <property type="entry name" value="TolA/TonB C-terminal domain"/>
    <property type="match status" value="1"/>
</dbReference>
<sequence>MTQDLANTEKKEDRQGGLSWPRIAGISFAIALHAAALLLLLAPISPPAQDVEEEDVVAVTFIEPPPPPEDPPVVFNDPSPMDVQAPPPSPPAPPSSVPDIGSSVDASSRAMNPPVYPREEQRRGIQGTTVLIVSIDANGGVLDVEVERSSGNRNLDREAVKAARRWRFNPEVRDGRKISSRVRVPVEFKFN</sequence>
<dbReference type="InterPro" id="IPR037682">
    <property type="entry name" value="TonB_C"/>
</dbReference>
<evidence type="ECO:0000259" key="12">
    <source>
        <dbReference type="PROSITE" id="PS52015"/>
    </source>
</evidence>
<evidence type="ECO:0000256" key="4">
    <source>
        <dbReference type="ARBA" id="ARBA00022475"/>
    </source>
</evidence>
<dbReference type="GO" id="GO:0055085">
    <property type="term" value="P:transmembrane transport"/>
    <property type="evidence" value="ECO:0007669"/>
    <property type="project" value="InterPro"/>
</dbReference>
<keyword evidence="8 11" id="KW-1133">Transmembrane helix</keyword>
<keyword evidence="14" id="KW-1185">Reference proteome</keyword>
<dbReference type="EMBL" id="CP060719">
    <property type="protein sequence ID" value="QNN70987.1"/>
    <property type="molecule type" value="Genomic_DNA"/>
</dbReference>
<dbReference type="GO" id="GO:0015031">
    <property type="term" value="P:protein transport"/>
    <property type="evidence" value="ECO:0007669"/>
    <property type="project" value="UniProtKB-KW"/>
</dbReference>
<proteinExistence type="inferred from homology"/>
<accession>A0A7G9ST12</accession>
<evidence type="ECO:0000313" key="14">
    <source>
        <dbReference type="Proteomes" id="UP000515804"/>
    </source>
</evidence>
<evidence type="ECO:0000256" key="1">
    <source>
        <dbReference type="ARBA" id="ARBA00004383"/>
    </source>
</evidence>
<organism evidence="13 14">
    <name type="scientific">Thermomonas carbonis</name>
    <dbReference type="NCBI Taxonomy" id="1463158"/>
    <lineage>
        <taxon>Bacteria</taxon>
        <taxon>Pseudomonadati</taxon>
        <taxon>Pseudomonadota</taxon>
        <taxon>Gammaproteobacteria</taxon>
        <taxon>Lysobacterales</taxon>
        <taxon>Lysobacteraceae</taxon>
        <taxon>Thermomonas</taxon>
    </lineage>
</organism>
<dbReference type="Proteomes" id="UP000515804">
    <property type="component" value="Chromosome"/>
</dbReference>
<comment type="subcellular location">
    <subcellularLocation>
        <location evidence="1">Cell inner membrane</location>
        <topology evidence="1">Single-pass membrane protein</topology>
        <orientation evidence="1">Periplasmic side</orientation>
    </subcellularLocation>
</comment>
<keyword evidence="3" id="KW-0813">Transport</keyword>
<dbReference type="RefSeq" id="WP_187553502.1">
    <property type="nucleotide sequence ID" value="NZ_BMZL01000001.1"/>
</dbReference>
<dbReference type="GO" id="GO:0031992">
    <property type="term" value="F:energy transducer activity"/>
    <property type="evidence" value="ECO:0007669"/>
    <property type="project" value="TreeGrafter"/>
</dbReference>
<protein>
    <submittedName>
        <fullName evidence="13">Energy transducer TonB</fullName>
    </submittedName>
</protein>
<evidence type="ECO:0000256" key="3">
    <source>
        <dbReference type="ARBA" id="ARBA00022448"/>
    </source>
</evidence>
<dbReference type="KEGG" id="tcn:H9L16_05255"/>
<gene>
    <name evidence="13" type="ORF">H9L16_05255</name>
</gene>
<keyword evidence="7" id="KW-0653">Protein transport</keyword>
<dbReference type="InterPro" id="IPR051045">
    <property type="entry name" value="TonB-dependent_transducer"/>
</dbReference>
<evidence type="ECO:0000256" key="5">
    <source>
        <dbReference type="ARBA" id="ARBA00022519"/>
    </source>
</evidence>
<keyword evidence="5" id="KW-0997">Cell inner membrane</keyword>
<feature type="transmembrane region" description="Helical" evidence="11">
    <location>
        <begin position="20"/>
        <end position="42"/>
    </location>
</feature>
<dbReference type="Gene3D" id="3.30.1150.10">
    <property type="match status" value="1"/>
</dbReference>
<dbReference type="PROSITE" id="PS52015">
    <property type="entry name" value="TONB_CTD"/>
    <property type="match status" value="1"/>
</dbReference>
<keyword evidence="6 11" id="KW-0812">Transmembrane</keyword>
<dbReference type="InterPro" id="IPR006260">
    <property type="entry name" value="TonB/TolA_C"/>
</dbReference>
<dbReference type="PANTHER" id="PTHR33446:SF2">
    <property type="entry name" value="PROTEIN TONB"/>
    <property type="match status" value="1"/>
</dbReference>
<feature type="domain" description="TonB C-terminal" evidence="12">
    <location>
        <begin position="101"/>
        <end position="191"/>
    </location>
</feature>
<evidence type="ECO:0000256" key="2">
    <source>
        <dbReference type="ARBA" id="ARBA00006555"/>
    </source>
</evidence>
<keyword evidence="4" id="KW-1003">Cell membrane</keyword>
<keyword evidence="9 11" id="KW-0472">Membrane</keyword>
<dbReference type="AlphaFoldDB" id="A0A7G9ST12"/>
<dbReference type="Pfam" id="PF03544">
    <property type="entry name" value="TonB_C"/>
    <property type="match status" value="1"/>
</dbReference>
<evidence type="ECO:0000256" key="7">
    <source>
        <dbReference type="ARBA" id="ARBA00022927"/>
    </source>
</evidence>
<reference evidence="13 14" key="1">
    <citation type="submission" date="2020-08" db="EMBL/GenBank/DDBJ databases">
        <title>Genome sequence of Thermomonas carbonis KCTC 42013T.</title>
        <authorList>
            <person name="Hyun D.-W."/>
            <person name="Bae J.-W."/>
        </authorList>
    </citation>
    <scope>NUCLEOTIDE SEQUENCE [LARGE SCALE GENOMIC DNA]</scope>
    <source>
        <strain evidence="13 14">KCTC 42013</strain>
    </source>
</reference>
<feature type="compositionally biased region" description="Low complexity" evidence="10">
    <location>
        <begin position="72"/>
        <end position="84"/>
    </location>
</feature>
<dbReference type="PANTHER" id="PTHR33446">
    <property type="entry name" value="PROTEIN TONB-RELATED"/>
    <property type="match status" value="1"/>
</dbReference>
<evidence type="ECO:0000256" key="9">
    <source>
        <dbReference type="ARBA" id="ARBA00023136"/>
    </source>
</evidence>